<reference evidence="5 6" key="1">
    <citation type="submission" date="2020-04" db="EMBL/GenBank/DDBJ databases">
        <title>Genome sequencing of novel species.</title>
        <authorList>
            <person name="Heo J."/>
            <person name="Kim S.-J."/>
            <person name="Kim J.-S."/>
            <person name="Hong S.-B."/>
            <person name="Kwon S.-W."/>
        </authorList>
    </citation>
    <scope>NUCLEOTIDE SEQUENCE [LARGE SCALE GENOMIC DNA]</scope>
    <source>
        <strain evidence="5 6">GN2-R2</strain>
    </source>
</reference>
<keyword evidence="1 5" id="KW-0489">Methyltransferase</keyword>
<dbReference type="KEGG" id="mfy:HH212_01520"/>
<dbReference type="EMBL" id="CP051685">
    <property type="protein sequence ID" value="QJD98882.1"/>
    <property type="molecule type" value="Genomic_DNA"/>
</dbReference>
<gene>
    <name evidence="5" type="ORF">HH212_01520</name>
</gene>
<evidence type="ECO:0000256" key="3">
    <source>
        <dbReference type="ARBA" id="ARBA00022691"/>
    </source>
</evidence>
<dbReference type="Proteomes" id="UP000502415">
    <property type="component" value="Chromosome"/>
</dbReference>
<evidence type="ECO:0000313" key="6">
    <source>
        <dbReference type="Proteomes" id="UP000502415"/>
    </source>
</evidence>
<protein>
    <submittedName>
        <fullName evidence="5">Methyltransferase domain-containing protein</fullName>
    </submittedName>
</protein>
<dbReference type="AlphaFoldDB" id="A0A7Z2VSX8"/>
<dbReference type="PANTHER" id="PTHR43464:SF19">
    <property type="entry name" value="UBIQUINONE BIOSYNTHESIS O-METHYLTRANSFERASE, MITOCHONDRIAL"/>
    <property type="match status" value="1"/>
</dbReference>
<name>A0A7Z2VSX8_9BURK</name>
<dbReference type="PANTHER" id="PTHR43464">
    <property type="entry name" value="METHYLTRANSFERASE"/>
    <property type="match status" value="1"/>
</dbReference>
<dbReference type="InterPro" id="IPR041698">
    <property type="entry name" value="Methyltransf_25"/>
</dbReference>
<dbReference type="GO" id="GO:0032259">
    <property type="term" value="P:methylation"/>
    <property type="evidence" value="ECO:0007669"/>
    <property type="project" value="UniProtKB-KW"/>
</dbReference>
<evidence type="ECO:0000313" key="5">
    <source>
        <dbReference type="EMBL" id="QJD98882.1"/>
    </source>
</evidence>
<keyword evidence="3" id="KW-0949">S-adenosyl-L-methionine</keyword>
<dbReference type="RefSeq" id="WP_169433779.1">
    <property type="nucleotide sequence ID" value="NZ_CP051685.1"/>
</dbReference>
<accession>A0A7Z2VSX8</accession>
<dbReference type="Pfam" id="PF13649">
    <property type="entry name" value="Methyltransf_25"/>
    <property type="match status" value="1"/>
</dbReference>
<dbReference type="Gene3D" id="3.40.50.150">
    <property type="entry name" value="Vaccinia Virus protein VP39"/>
    <property type="match status" value="1"/>
</dbReference>
<evidence type="ECO:0000256" key="1">
    <source>
        <dbReference type="ARBA" id="ARBA00022603"/>
    </source>
</evidence>
<evidence type="ECO:0000256" key="2">
    <source>
        <dbReference type="ARBA" id="ARBA00022679"/>
    </source>
</evidence>
<keyword evidence="6" id="KW-1185">Reference proteome</keyword>
<sequence length="214" mass="23547">MTAQPPERKAHFEALYAANEDPWNVRGAWYERRKRAVLLASLARPHYRSVYEPGCGNGEMSAALALRCERLLVSDGSPSALAAARRRLQEGADPASTAPGHVRFEQLGLPDEWPADTRFDLVVISEFAYYLDAAALDDMLQRARASLDDDGELVLCHYLHGFDDHITPTATVHALAGRLPGLVRTLHHRDADFLLEAWQVASDSSSNASKGTPT</sequence>
<dbReference type="SUPFAM" id="SSF53335">
    <property type="entry name" value="S-adenosyl-L-methionine-dependent methyltransferases"/>
    <property type="match status" value="1"/>
</dbReference>
<feature type="domain" description="Methyltransferase" evidence="4">
    <location>
        <begin position="50"/>
        <end position="151"/>
    </location>
</feature>
<dbReference type="InterPro" id="IPR029063">
    <property type="entry name" value="SAM-dependent_MTases_sf"/>
</dbReference>
<dbReference type="GO" id="GO:0008168">
    <property type="term" value="F:methyltransferase activity"/>
    <property type="evidence" value="ECO:0007669"/>
    <property type="project" value="UniProtKB-KW"/>
</dbReference>
<organism evidence="5 6">
    <name type="scientific">Massilia forsythiae</name>
    <dbReference type="NCBI Taxonomy" id="2728020"/>
    <lineage>
        <taxon>Bacteria</taxon>
        <taxon>Pseudomonadati</taxon>
        <taxon>Pseudomonadota</taxon>
        <taxon>Betaproteobacteria</taxon>
        <taxon>Burkholderiales</taxon>
        <taxon>Oxalobacteraceae</taxon>
        <taxon>Telluria group</taxon>
        <taxon>Massilia</taxon>
    </lineage>
</organism>
<keyword evidence="2 5" id="KW-0808">Transferase</keyword>
<evidence type="ECO:0000259" key="4">
    <source>
        <dbReference type="Pfam" id="PF13649"/>
    </source>
</evidence>
<dbReference type="CDD" id="cd02440">
    <property type="entry name" value="AdoMet_MTases"/>
    <property type="match status" value="1"/>
</dbReference>
<proteinExistence type="predicted"/>